<sequence>MHVCCFRKLELLTDVAKGFDFVPKGKENFCLKISLGKSSHRRRATTPASSSKVECKEIEASKESLHQELDKKKLDVANFLKVDLEEEDPEEEEDLEEEEDPKKKRTLRNFPLKFKWFSLEYWIHDLEKIFTLMDCTESQKDEMEAEFLRLTQGNLSLVEHERKFDELSCYAPHLVNIEECKARRFKKRLRPELYNAITVL</sequence>
<dbReference type="Proteomes" id="UP000796880">
    <property type="component" value="Unassembled WGS sequence"/>
</dbReference>
<feature type="domain" description="Retrotransposon gag" evidence="1">
    <location>
        <begin position="125"/>
        <end position="190"/>
    </location>
</feature>
<accession>A0A8K0HJN0</accession>
<evidence type="ECO:0000259" key="1">
    <source>
        <dbReference type="Pfam" id="PF03732"/>
    </source>
</evidence>
<evidence type="ECO:0000313" key="3">
    <source>
        <dbReference type="Proteomes" id="UP000796880"/>
    </source>
</evidence>
<dbReference type="EMBL" id="VOIH02000002">
    <property type="protein sequence ID" value="KAF3453942.1"/>
    <property type="molecule type" value="Genomic_DNA"/>
</dbReference>
<organism evidence="2 3">
    <name type="scientific">Rhamnella rubrinervis</name>
    <dbReference type="NCBI Taxonomy" id="2594499"/>
    <lineage>
        <taxon>Eukaryota</taxon>
        <taxon>Viridiplantae</taxon>
        <taxon>Streptophyta</taxon>
        <taxon>Embryophyta</taxon>
        <taxon>Tracheophyta</taxon>
        <taxon>Spermatophyta</taxon>
        <taxon>Magnoliopsida</taxon>
        <taxon>eudicotyledons</taxon>
        <taxon>Gunneridae</taxon>
        <taxon>Pentapetalae</taxon>
        <taxon>rosids</taxon>
        <taxon>fabids</taxon>
        <taxon>Rosales</taxon>
        <taxon>Rhamnaceae</taxon>
        <taxon>rhamnoid group</taxon>
        <taxon>Rhamneae</taxon>
        <taxon>Rhamnella</taxon>
    </lineage>
</organism>
<evidence type="ECO:0000313" key="2">
    <source>
        <dbReference type="EMBL" id="KAF3453942.1"/>
    </source>
</evidence>
<reference evidence="2" key="1">
    <citation type="submission" date="2020-03" db="EMBL/GenBank/DDBJ databases">
        <title>A high-quality chromosome-level genome assembly of a woody plant with both climbing and erect habits, Rhamnella rubrinervis.</title>
        <authorList>
            <person name="Lu Z."/>
            <person name="Yang Y."/>
            <person name="Zhu X."/>
            <person name="Sun Y."/>
        </authorList>
    </citation>
    <scope>NUCLEOTIDE SEQUENCE</scope>
    <source>
        <strain evidence="2">BYM</strain>
        <tissue evidence="2">Leaf</tissue>
    </source>
</reference>
<protein>
    <recommendedName>
        <fullName evidence="1">Retrotransposon gag domain-containing protein</fullName>
    </recommendedName>
</protein>
<dbReference type="OrthoDB" id="1160537at2759"/>
<proteinExistence type="predicted"/>
<dbReference type="Pfam" id="PF03732">
    <property type="entry name" value="Retrotrans_gag"/>
    <property type="match status" value="1"/>
</dbReference>
<keyword evidence="3" id="KW-1185">Reference proteome</keyword>
<comment type="caution">
    <text evidence="2">The sequence shown here is derived from an EMBL/GenBank/DDBJ whole genome shotgun (WGS) entry which is preliminary data.</text>
</comment>
<name>A0A8K0HJN0_9ROSA</name>
<dbReference type="AlphaFoldDB" id="A0A8K0HJN0"/>
<gene>
    <name evidence="2" type="ORF">FNV43_RR04383</name>
</gene>
<dbReference type="InterPro" id="IPR005162">
    <property type="entry name" value="Retrotrans_gag_dom"/>
</dbReference>